<protein>
    <submittedName>
        <fullName evidence="1">Uncharacterized protein</fullName>
    </submittedName>
</protein>
<dbReference type="EMBL" id="QLIX01000019">
    <property type="protein sequence ID" value="RAI57231.1"/>
    <property type="molecule type" value="Genomic_DNA"/>
</dbReference>
<keyword evidence="2" id="KW-1185">Reference proteome</keyword>
<dbReference type="Proteomes" id="UP000249065">
    <property type="component" value="Unassembled WGS sequence"/>
</dbReference>
<evidence type="ECO:0000313" key="2">
    <source>
        <dbReference type="Proteomes" id="UP000249065"/>
    </source>
</evidence>
<sequence length="121" mass="13259">MVRSRRCISRARPWPASEPAILEAARRREAPCVQRPGWASRSRTTLGHLASTSRRVISVATAPTSMAAKTKTLPWPTVTETVVTKRRPSCVTSDNSKATEERSPLTAVLTWHRASLPSIAA</sequence>
<evidence type="ECO:0000313" key="1">
    <source>
        <dbReference type="EMBL" id="RAI57231.1"/>
    </source>
</evidence>
<proteinExistence type="predicted"/>
<gene>
    <name evidence="1" type="ORF">DOO78_19585</name>
</gene>
<reference evidence="2" key="1">
    <citation type="submission" date="2018-06" db="EMBL/GenBank/DDBJ databases">
        <authorList>
            <person name="Khan S.A."/>
        </authorList>
    </citation>
    <scope>NUCLEOTIDE SEQUENCE [LARGE SCALE GENOMIC DNA]</scope>
    <source>
        <strain evidence="2">DB-1506</strain>
    </source>
</reference>
<name>A0A327M1U8_9PROT</name>
<comment type="caution">
    <text evidence="1">The sequence shown here is derived from an EMBL/GenBank/DDBJ whole genome shotgun (WGS) entry which is preliminary data.</text>
</comment>
<accession>A0A327M1U8</accession>
<organism evidence="1 2">
    <name type="scientific">Roseicella frigidaeris</name>
    <dbReference type="NCBI Taxonomy" id="2230885"/>
    <lineage>
        <taxon>Bacteria</taxon>
        <taxon>Pseudomonadati</taxon>
        <taxon>Pseudomonadota</taxon>
        <taxon>Alphaproteobacteria</taxon>
        <taxon>Acetobacterales</taxon>
        <taxon>Roseomonadaceae</taxon>
        <taxon>Roseicella</taxon>
    </lineage>
</organism>
<dbReference type="AlphaFoldDB" id="A0A327M1U8"/>